<dbReference type="AlphaFoldDB" id="A0A6A6F6P8"/>
<sequence>MLVLVEKLSSLTTAAPPIFLILTSLLMYNIKHVSVSEDPPLFTRPNSPRLITDHLQTSPAVQPGLIYTASKSILDQDYLPARGISTERRSPCIVCIKWLLRPEPASAMEDMKSIPLFGVFLRLRPSRQDNEQFLDMWERARHKSPSTHRRMTRGEKR</sequence>
<protein>
    <submittedName>
        <fullName evidence="1">Uncharacterized protein</fullName>
    </submittedName>
</protein>
<accession>A0A6A6F6P8</accession>
<name>A0A6A6F6P8_9PEZI</name>
<dbReference type="EMBL" id="ML992698">
    <property type="protein sequence ID" value="KAF2208007.1"/>
    <property type="molecule type" value="Genomic_DNA"/>
</dbReference>
<gene>
    <name evidence="1" type="ORF">CERZMDRAFT_101854</name>
</gene>
<organism evidence="1 2">
    <name type="scientific">Cercospora zeae-maydis SCOH1-5</name>
    <dbReference type="NCBI Taxonomy" id="717836"/>
    <lineage>
        <taxon>Eukaryota</taxon>
        <taxon>Fungi</taxon>
        <taxon>Dikarya</taxon>
        <taxon>Ascomycota</taxon>
        <taxon>Pezizomycotina</taxon>
        <taxon>Dothideomycetes</taxon>
        <taxon>Dothideomycetidae</taxon>
        <taxon>Mycosphaerellales</taxon>
        <taxon>Mycosphaerellaceae</taxon>
        <taxon>Cercospora</taxon>
    </lineage>
</organism>
<keyword evidence="2" id="KW-1185">Reference proteome</keyword>
<reference evidence="1" key="1">
    <citation type="journal article" date="2020" name="Stud. Mycol.">
        <title>101 Dothideomycetes genomes: a test case for predicting lifestyles and emergence of pathogens.</title>
        <authorList>
            <person name="Haridas S."/>
            <person name="Albert R."/>
            <person name="Binder M."/>
            <person name="Bloem J."/>
            <person name="Labutti K."/>
            <person name="Salamov A."/>
            <person name="Andreopoulos B."/>
            <person name="Baker S."/>
            <person name="Barry K."/>
            <person name="Bills G."/>
            <person name="Bluhm B."/>
            <person name="Cannon C."/>
            <person name="Castanera R."/>
            <person name="Culley D."/>
            <person name="Daum C."/>
            <person name="Ezra D."/>
            <person name="Gonzalez J."/>
            <person name="Henrissat B."/>
            <person name="Kuo A."/>
            <person name="Liang C."/>
            <person name="Lipzen A."/>
            <person name="Lutzoni F."/>
            <person name="Magnuson J."/>
            <person name="Mondo S."/>
            <person name="Nolan M."/>
            <person name="Ohm R."/>
            <person name="Pangilinan J."/>
            <person name="Park H.-J."/>
            <person name="Ramirez L."/>
            <person name="Alfaro M."/>
            <person name="Sun H."/>
            <person name="Tritt A."/>
            <person name="Yoshinaga Y."/>
            <person name="Zwiers L.-H."/>
            <person name="Turgeon B."/>
            <person name="Goodwin S."/>
            <person name="Spatafora J."/>
            <person name="Crous P."/>
            <person name="Grigoriev I."/>
        </authorList>
    </citation>
    <scope>NUCLEOTIDE SEQUENCE</scope>
    <source>
        <strain evidence="1">SCOH1-5</strain>
    </source>
</reference>
<proteinExistence type="predicted"/>
<evidence type="ECO:0000313" key="2">
    <source>
        <dbReference type="Proteomes" id="UP000799539"/>
    </source>
</evidence>
<dbReference type="Proteomes" id="UP000799539">
    <property type="component" value="Unassembled WGS sequence"/>
</dbReference>
<evidence type="ECO:0000313" key="1">
    <source>
        <dbReference type="EMBL" id="KAF2208007.1"/>
    </source>
</evidence>